<comment type="caution">
    <text evidence="1">The sequence shown here is derived from an EMBL/GenBank/DDBJ whole genome shotgun (WGS) entry which is preliminary data.</text>
</comment>
<keyword evidence="2" id="KW-1185">Reference proteome</keyword>
<name>A0ABT2NMA1_9RHOB</name>
<reference evidence="2" key="1">
    <citation type="submission" date="2023-07" db="EMBL/GenBank/DDBJ databases">
        <title>Defluviimonas sediminis sp. nov., isolated from mangrove sediment.</title>
        <authorList>
            <person name="Liu L."/>
            <person name="Li J."/>
            <person name="Huang Y."/>
            <person name="Pan J."/>
            <person name="Li M."/>
        </authorList>
    </citation>
    <scope>NUCLEOTIDE SEQUENCE [LARGE SCALE GENOMIC DNA]</scope>
    <source>
        <strain evidence="2">FT324</strain>
    </source>
</reference>
<proteinExistence type="predicted"/>
<organism evidence="1 2">
    <name type="scientific">Albidovulum sediminis</name>
    <dbReference type="NCBI Taxonomy" id="3066345"/>
    <lineage>
        <taxon>Bacteria</taxon>
        <taxon>Pseudomonadati</taxon>
        <taxon>Pseudomonadota</taxon>
        <taxon>Alphaproteobacteria</taxon>
        <taxon>Rhodobacterales</taxon>
        <taxon>Paracoccaceae</taxon>
        <taxon>Albidovulum</taxon>
    </lineage>
</organism>
<evidence type="ECO:0000313" key="1">
    <source>
        <dbReference type="EMBL" id="MCT8330057.1"/>
    </source>
</evidence>
<protein>
    <submittedName>
        <fullName evidence="1">Uncharacterized protein</fullName>
    </submittedName>
</protein>
<gene>
    <name evidence="1" type="ORF">N5I32_11070</name>
</gene>
<evidence type="ECO:0000313" key="2">
    <source>
        <dbReference type="Proteomes" id="UP001205601"/>
    </source>
</evidence>
<dbReference type="Proteomes" id="UP001205601">
    <property type="component" value="Unassembled WGS sequence"/>
</dbReference>
<dbReference type="RefSeq" id="WP_261495693.1">
    <property type="nucleotide sequence ID" value="NZ_JAOCQF010000001.1"/>
</dbReference>
<dbReference type="EMBL" id="JAOCQF010000001">
    <property type="protein sequence ID" value="MCT8330057.1"/>
    <property type="molecule type" value="Genomic_DNA"/>
</dbReference>
<sequence>MSVPVLTRSTLNSGLWEGVIECCGGKAPAFEVCLGQRVLPGLSQTAIGHDSWTLTLPIPGECISEGVQTFVIREAGARVAIGHFSLIAGAPADGDLRGEVALLRAEIDMLKQAFRRQFEQRQV</sequence>
<accession>A0ABT2NMA1</accession>